<reference evidence="10 11" key="1">
    <citation type="submission" date="2016-06" db="EMBL/GenBank/DDBJ databases">
        <title>Evolution of pathogenesis and genome organization in the Tremellales.</title>
        <authorList>
            <person name="Cuomo C."/>
            <person name="Litvintseva A."/>
            <person name="Heitman J."/>
            <person name="Chen Y."/>
            <person name="Sun S."/>
            <person name="Springer D."/>
            <person name="Dromer F."/>
            <person name="Young S."/>
            <person name="Zeng Q."/>
            <person name="Chapman S."/>
            <person name="Gujja S."/>
            <person name="Saif S."/>
            <person name="Birren B."/>
        </authorList>
    </citation>
    <scope>NUCLEOTIDE SEQUENCE [LARGE SCALE GENOMIC DNA]</scope>
    <source>
        <strain evidence="10 11">ATCC 28783</strain>
    </source>
</reference>
<feature type="domain" description="Putative ER transporter 6TM N-terminal" evidence="8">
    <location>
        <begin position="46"/>
        <end position="478"/>
    </location>
</feature>
<dbReference type="PANTHER" id="PTHR37994">
    <property type="entry name" value="ARAE_2_N DOMAIN-CONTAINING PROTEIN-RELATED"/>
    <property type="match status" value="1"/>
</dbReference>
<keyword evidence="2 6" id="KW-0812">Transmembrane</keyword>
<dbReference type="InParanoid" id="A0A4Q1BE34"/>
<dbReference type="InterPro" id="IPR018820">
    <property type="entry name" value="BRE4-related_DUF2421"/>
</dbReference>
<keyword evidence="11" id="KW-1185">Reference proteome</keyword>
<dbReference type="PANTHER" id="PTHR37994:SF3">
    <property type="entry name" value="ER TRANSPORTER 6TM N-TERMINAL DOMAIN-CONTAINING PROTEIN"/>
    <property type="match status" value="1"/>
</dbReference>
<dbReference type="VEuPathDB" id="FungiDB:TREMEDRAFT_73534"/>
<dbReference type="InterPro" id="IPR018823">
    <property type="entry name" value="ArAE_2_N"/>
</dbReference>
<protein>
    <recommendedName>
        <fullName evidence="12">ER transporter 6TM N-terminal domain-containing protein</fullName>
    </recommendedName>
</protein>
<evidence type="ECO:0000313" key="11">
    <source>
        <dbReference type="Proteomes" id="UP000289152"/>
    </source>
</evidence>
<name>A0A4Q1BE34_TREME</name>
<feature type="transmembrane region" description="Helical" evidence="6">
    <location>
        <begin position="108"/>
        <end position="135"/>
    </location>
</feature>
<dbReference type="GO" id="GO:0016020">
    <property type="term" value="C:membrane"/>
    <property type="evidence" value="ECO:0007669"/>
    <property type="project" value="UniProtKB-SubCell"/>
</dbReference>
<keyword evidence="3 6" id="KW-1133">Transmembrane helix</keyword>
<feature type="transmembrane region" description="Helical" evidence="6">
    <location>
        <begin position="740"/>
        <end position="762"/>
    </location>
</feature>
<feature type="compositionally biased region" description="Polar residues" evidence="5">
    <location>
        <begin position="576"/>
        <end position="587"/>
    </location>
</feature>
<organism evidence="10 11">
    <name type="scientific">Tremella mesenterica</name>
    <name type="common">Jelly fungus</name>
    <dbReference type="NCBI Taxonomy" id="5217"/>
    <lineage>
        <taxon>Eukaryota</taxon>
        <taxon>Fungi</taxon>
        <taxon>Dikarya</taxon>
        <taxon>Basidiomycota</taxon>
        <taxon>Agaricomycotina</taxon>
        <taxon>Tremellomycetes</taxon>
        <taxon>Tremellales</taxon>
        <taxon>Tremellaceae</taxon>
        <taxon>Tremella</taxon>
    </lineage>
</organism>
<proteinExistence type="predicted"/>
<gene>
    <name evidence="10" type="ORF">M231_06318</name>
</gene>
<dbReference type="OrthoDB" id="2274698at2759"/>
<evidence type="ECO:0000256" key="5">
    <source>
        <dbReference type="SAM" id="MobiDB-lite"/>
    </source>
</evidence>
<feature type="transmembrane region" description="Helical" evidence="6">
    <location>
        <begin position="230"/>
        <end position="254"/>
    </location>
</feature>
<feature type="transmembrane region" description="Helical" evidence="6">
    <location>
        <begin position="782"/>
        <end position="800"/>
    </location>
</feature>
<feature type="region of interest" description="Disordered" evidence="5">
    <location>
        <begin position="564"/>
        <end position="609"/>
    </location>
</feature>
<evidence type="ECO:0000313" key="10">
    <source>
        <dbReference type="EMBL" id="RXK36416.1"/>
    </source>
</evidence>
<comment type="subcellular location">
    <subcellularLocation>
        <location evidence="1">Membrane</location>
        <topology evidence="1">Multi-pass membrane protein</topology>
    </subcellularLocation>
</comment>
<feature type="transmembrane region" description="Helical" evidence="6">
    <location>
        <begin position="84"/>
        <end position="101"/>
    </location>
</feature>
<accession>A0A4Q1BE34</accession>
<keyword evidence="4 6" id="KW-0472">Membrane</keyword>
<feature type="region of interest" description="Disordered" evidence="5">
    <location>
        <begin position="1"/>
        <end position="39"/>
    </location>
</feature>
<dbReference type="InterPro" id="IPR049453">
    <property type="entry name" value="Memb_transporter_dom"/>
</dbReference>
<evidence type="ECO:0000256" key="3">
    <source>
        <dbReference type="ARBA" id="ARBA00022989"/>
    </source>
</evidence>
<feature type="transmembrane region" description="Helical" evidence="6">
    <location>
        <begin position="203"/>
        <end position="224"/>
    </location>
</feature>
<sequence length="1066" mass="117897">MSSATSRPSNKEDVMSADKGEKGFTSNSPTKTSSSPKKMDKFLSKLPPWLSSSLKDRRKWKNFLRAWIVFFSCVVLLLDHQTLTVIGQAAFFLLIVSIMLPPTFPVTVFLFAAFTMVLGLLTGWAWGCAAMAGALRARSQARLALQEHNVETGFASGANPDLEFQAAVFRAEFLDPGSSAVYGAFLFVGAYIFGLVRALKPKMMLGATFATIIVDVMTSMGPLIPQKNYTLPQIILIPASMYVAIALAASFLLWPQTVHHLFLDGMVNGVLRTASASLGLQDAVLSTTDPAKWTELSTKMREIRGANAAAVNGLEGQVGMLQLEVSRGRLSPGDLGDIFERVKRLCVRLYGLNTFVVSPTSTIVSIETKTAKIMEDYRHESSAGRTRLKKVFADMEEAALSTPRFEVLMPILQTCSQPLLSAAKTSLDDCIQWLDEINHSRWKSNFKRTKSTGEREKDLSTLQSALAEFRQSKQFEVLEPLRDALDVNGILKADTAAKYGASARDLFRCYVFTSGLTDVCLCLEELQRVLLEKEKATPKPIFQFPTAFSKMLLRLANENEGPVNPFGIGDRRDDTGVSSDASSSQDTLVDGLGPTKKKRRKTYHKDPDARDPRNLFQRFGRRLFLLWKGVTSNAGVFALKYAIVSVALWVPAVCPTTARFYYENRGLWALIMSQTGLGLYAGEQVFAFITRIIGTGIGLVFGMLAWYIGAAKGPGNPYGIAAITTVLMGPFLYLRIIAPLQYLGFALLTPVTFVFVVGYSWVDGHTFQTANQGVGAALAGRRALLVLVGFAAAMIMMLLPKPISAKLQVRRSMAHNIGDIGELYGKIVDGFELEMEDNEKGEEVMSKVLTRVDQHRGRFLAIVARTQLLAQRMGFAKMEPGLAGPWPEKEYKALLDVCVRLLGALGALSGAYRRINPVWCRRFIERSDLTDPTFVADSLSLFALLDRSLRHGTPLPPTMAIMERLAYHHMHNATLRSARVRAIPSTEPGLELAAQDSLMVQLRDIFTWDMCHDEQFGVFATAVVSLLHVTYELDDLYRTVAELVGERELEGFDRAQERWAMLDTQS</sequence>
<feature type="transmembrane region" description="Helical" evidence="6">
    <location>
        <begin position="623"/>
        <end position="650"/>
    </location>
</feature>
<evidence type="ECO:0000259" key="8">
    <source>
        <dbReference type="Pfam" id="PF10337"/>
    </source>
</evidence>
<feature type="domain" description="Integral membrane bound transporter" evidence="9">
    <location>
        <begin position="661"/>
        <end position="795"/>
    </location>
</feature>
<dbReference type="EMBL" id="SDIL01000098">
    <property type="protein sequence ID" value="RXK36416.1"/>
    <property type="molecule type" value="Genomic_DNA"/>
</dbReference>
<evidence type="ECO:0000259" key="9">
    <source>
        <dbReference type="Pfam" id="PF13515"/>
    </source>
</evidence>
<evidence type="ECO:0008006" key="12">
    <source>
        <dbReference type="Google" id="ProtNLM"/>
    </source>
</evidence>
<feature type="transmembrane region" description="Helical" evidence="6">
    <location>
        <begin position="179"/>
        <end position="196"/>
    </location>
</feature>
<dbReference type="Pfam" id="PF10337">
    <property type="entry name" value="ArAE_2_N"/>
    <property type="match status" value="1"/>
</dbReference>
<dbReference type="Pfam" id="PF13515">
    <property type="entry name" value="FUSC_2"/>
    <property type="match status" value="1"/>
</dbReference>
<feature type="transmembrane region" description="Helical" evidence="6">
    <location>
        <begin position="688"/>
        <end position="709"/>
    </location>
</feature>
<evidence type="ECO:0000256" key="2">
    <source>
        <dbReference type="ARBA" id="ARBA00022692"/>
    </source>
</evidence>
<evidence type="ECO:0000256" key="6">
    <source>
        <dbReference type="SAM" id="Phobius"/>
    </source>
</evidence>
<evidence type="ECO:0000256" key="1">
    <source>
        <dbReference type="ARBA" id="ARBA00004141"/>
    </source>
</evidence>
<feature type="transmembrane region" description="Helical" evidence="6">
    <location>
        <begin position="715"/>
        <end position="733"/>
    </location>
</feature>
<dbReference type="AlphaFoldDB" id="A0A4Q1BE34"/>
<feature type="compositionally biased region" description="Basic and acidic residues" evidence="5">
    <location>
        <begin position="9"/>
        <end position="22"/>
    </location>
</feature>
<feature type="domain" description="DUF2421" evidence="7">
    <location>
        <begin position="800"/>
        <end position="1046"/>
    </location>
</feature>
<feature type="transmembrane region" description="Helical" evidence="6">
    <location>
        <begin position="62"/>
        <end position="78"/>
    </location>
</feature>
<dbReference type="Pfam" id="PF10334">
    <property type="entry name" value="BRE4"/>
    <property type="match status" value="1"/>
</dbReference>
<comment type="caution">
    <text evidence="10">The sequence shown here is derived from an EMBL/GenBank/DDBJ whole genome shotgun (WGS) entry which is preliminary data.</text>
</comment>
<dbReference type="STRING" id="5217.A0A4Q1BE34"/>
<feature type="compositionally biased region" description="Low complexity" evidence="5">
    <location>
        <begin position="25"/>
        <end position="36"/>
    </location>
</feature>
<dbReference type="Proteomes" id="UP000289152">
    <property type="component" value="Unassembled WGS sequence"/>
</dbReference>
<evidence type="ECO:0000256" key="4">
    <source>
        <dbReference type="ARBA" id="ARBA00023136"/>
    </source>
</evidence>
<evidence type="ECO:0000259" key="7">
    <source>
        <dbReference type="Pfam" id="PF10334"/>
    </source>
</evidence>